<name>A0ACB6QE45_9PLEO</name>
<evidence type="ECO:0000313" key="2">
    <source>
        <dbReference type="Proteomes" id="UP000799755"/>
    </source>
</evidence>
<proteinExistence type="predicted"/>
<dbReference type="EMBL" id="MU003535">
    <property type="protein sequence ID" value="KAF2464637.1"/>
    <property type="molecule type" value="Genomic_DNA"/>
</dbReference>
<organism evidence="1 2">
    <name type="scientific">Lindgomyces ingoldianus</name>
    <dbReference type="NCBI Taxonomy" id="673940"/>
    <lineage>
        <taxon>Eukaryota</taxon>
        <taxon>Fungi</taxon>
        <taxon>Dikarya</taxon>
        <taxon>Ascomycota</taxon>
        <taxon>Pezizomycotina</taxon>
        <taxon>Dothideomycetes</taxon>
        <taxon>Pleosporomycetidae</taxon>
        <taxon>Pleosporales</taxon>
        <taxon>Lindgomycetaceae</taxon>
        <taxon>Lindgomyces</taxon>
    </lineage>
</organism>
<accession>A0ACB6QE45</accession>
<comment type="caution">
    <text evidence="1">The sequence shown here is derived from an EMBL/GenBank/DDBJ whole genome shotgun (WGS) entry which is preliminary data.</text>
</comment>
<dbReference type="Proteomes" id="UP000799755">
    <property type="component" value="Unassembled WGS sequence"/>
</dbReference>
<sequence length="488" mass="53759">MGFPDIWLPWGSAAEAELPGQRTCFYLGIYQMFAGPPFPVGNCNTDALYWGYAALKCSTTSAASKYDSGVILNRYEDRTYVIRMIDSMKVQPRHVIDRDSTYNYPPPNRGRPRDLHSTSYSHITSSKLEATMIPAAIAAFRELLDRSQRPVYLLYCIQHLLKLSIDGMVAVCAIAIITLATPLNESLSSVDGALGVALRWKYPSAPCCVFGISNLLRHPRMASPITWMSFPHTGLIKVLLSSAMLMPSSITPEFTPRDINWSTHHGPALESAVVPGQEEASPLTESISAASHFRLSQSESYAKGTDETIITVLETVGLWTTIEARGDLCADASIPLSAGERQVFALAYALLLRKSLQREGGILVLDEVFRAPSRTSSRRLIEAGEPGSLRTVNFDNFDKEEEFSPSGLASLHNEKNLPNTARLGDFPKAGAAKHCRSHLALTCVQLETSKKALLNWRRQEADVIRSHDHIAGIDVISQPCPHFASDQR</sequence>
<reference evidence="1" key="1">
    <citation type="journal article" date="2020" name="Stud. Mycol.">
        <title>101 Dothideomycetes genomes: a test case for predicting lifestyles and emergence of pathogens.</title>
        <authorList>
            <person name="Haridas S."/>
            <person name="Albert R."/>
            <person name="Binder M."/>
            <person name="Bloem J."/>
            <person name="Labutti K."/>
            <person name="Salamov A."/>
            <person name="Andreopoulos B."/>
            <person name="Baker S."/>
            <person name="Barry K."/>
            <person name="Bills G."/>
            <person name="Bluhm B."/>
            <person name="Cannon C."/>
            <person name="Castanera R."/>
            <person name="Culley D."/>
            <person name="Daum C."/>
            <person name="Ezra D."/>
            <person name="Gonzalez J."/>
            <person name="Henrissat B."/>
            <person name="Kuo A."/>
            <person name="Liang C."/>
            <person name="Lipzen A."/>
            <person name="Lutzoni F."/>
            <person name="Magnuson J."/>
            <person name="Mondo S."/>
            <person name="Nolan M."/>
            <person name="Ohm R."/>
            <person name="Pangilinan J."/>
            <person name="Park H.-J."/>
            <person name="Ramirez L."/>
            <person name="Alfaro M."/>
            <person name="Sun H."/>
            <person name="Tritt A."/>
            <person name="Yoshinaga Y."/>
            <person name="Zwiers L.-H."/>
            <person name="Turgeon B."/>
            <person name="Goodwin S."/>
            <person name="Spatafora J."/>
            <person name="Crous P."/>
            <person name="Grigoriev I."/>
        </authorList>
    </citation>
    <scope>NUCLEOTIDE SEQUENCE</scope>
    <source>
        <strain evidence="1">ATCC 200398</strain>
    </source>
</reference>
<evidence type="ECO:0000313" key="1">
    <source>
        <dbReference type="EMBL" id="KAF2464637.1"/>
    </source>
</evidence>
<gene>
    <name evidence="1" type="ORF">BDR25DRAFT_361471</name>
</gene>
<protein>
    <submittedName>
        <fullName evidence="1">Uncharacterized protein</fullName>
    </submittedName>
</protein>
<keyword evidence="2" id="KW-1185">Reference proteome</keyword>